<proteinExistence type="predicted"/>
<dbReference type="Gene3D" id="1.10.10.10">
    <property type="entry name" value="Winged helix-like DNA-binding domain superfamily/Winged helix DNA-binding domain"/>
    <property type="match status" value="1"/>
</dbReference>
<dbReference type="SMART" id="SM00345">
    <property type="entry name" value="HTH_GNTR"/>
    <property type="match status" value="1"/>
</dbReference>
<dbReference type="InterPro" id="IPR036388">
    <property type="entry name" value="WH-like_DNA-bd_sf"/>
</dbReference>
<keyword evidence="6" id="KW-1185">Reference proteome</keyword>
<dbReference type="PANTHER" id="PTHR44846">
    <property type="entry name" value="MANNOSYL-D-GLYCERATE TRANSPORT/METABOLISM SYSTEM REPRESSOR MNGR-RELATED"/>
    <property type="match status" value="1"/>
</dbReference>
<keyword evidence="2" id="KW-0238">DNA-binding</keyword>
<dbReference type="PANTHER" id="PTHR44846:SF1">
    <property type="entry name" value="MANNOSYL-D-GLYCERATE TRANSPORT_METABOLISM SYSTEM REPRESSOR MNGR-RELATED"/>
    <property type="match status" value="1"/>
</dbReference>
<dbReference type="RefSeq" id="WP_077712847.1">
    <property type="nucleotide sequence ID" value="NZ_CP019698.1"/>
</dbReference>
<evidence type="ECO:0000313" key="5">
    <source>
        <dbReference type="EMBL" id="AQS57880.1"/>
    </source>
</evidence>
<dbReference type="InterPro" id="IPR050679">
    <property type="entry name" value="Bact_HTH_transcr_reg"/>
</dbReference>
<evidence type="ECO:0000256" key="1">
    <source>
        <dbReference type="ARBA" id="ARBA00023015"/>
    </source>
</evidence>
<dbReference type="SMART" id="SM00866">
    <property type="entry name" value="UTRA"/>
    <property type="match status" value="1"/>
</dbReference>
<dbReference type="PROSITE" id="PS50949">
    <property type="entry name" value="HTH_GNTR"/>
    <property type="match status" value="1"/>
</dbReference>
<dbReference type="EMBL" id="CP019698">
    <property type="protein sequence ID" value="AQS57880.1"/>
    <property type="molecule type" value="Genomic_DNA"/>
</dbReference>
<dbReference type="SUPFAM" id="SSF46785">
    <property type="entry name" value="Winged helix' DNA-binding domain"/>
    <property type="match status" value="1"/>
</dbReference>
<dbReference type="GO" id="GO:0003700">
    <property type="term" value="F:DNA-binding transcription factor activity"/>
    <property type="evidence" value="ECO:0007669"/>
    <property type="project" value="InterPro"/>
</dbReference>
<dbReference type="InterPro" id="IPR011663">
    <property type="entry name" value="UTRA"/>
</dbReference>
<dbReference type="AlphaFoldDB" id="A0A1S6ISY9"/>
<dbReference type="CDD" id="cd07377">
    <property type="entry name" value="WHTH_GntR"/>
    <property type="match status" value="1"/>
</dbReference>
<evidence type="ECO:0000259" key="4">
    <source>
        <dbReference type="PROSITE" id="PS50949"/>
    </source>
</evidence>
<dbReference type="GO" id="GO:0045892">
    <property type="term" value="P:negative regulation of DNA-templated transcription"/>
    <property type="evidence" value="ECO:0007669"/>
    <property type="project" value="TreeGrafter"/>
</dbReference>
<dbReference type="InterPro" id="IPR036390">
    <property type="entry name" value="WH_DNA-bd_sf"/>
</dbReference>
<organism evidence="5 6">
    <name type="scientific">Desulforamulus ferrireducens</name>
    <dbReference type="NCBI Taxonomy" id="1833852"/>
    <lineage>
        <taxon>Bacteria</taxon>
        <taxon>Bacillati</taxon>
        <taxon>Bacillota</taxon>
        <taxon>Clostridia</taxon>
        <taxon>Eubacteriales</taxon>
        <taxon>Peptococcaceae</taxon>
        <taxon>Desulforamulus</taxon>
    </lineage>
</organism>
<reference evidence="5 6" key="1">
    <citation type="journal article" date="2016" name="Int. J. Syst. Evol. Microbiol.">
        <title>Desulfotomaculum ferrireducens sp. nov., a moderately thermophilic sulfate-reducing and dissimilatory Fe(III)-reducing bacterium isolated from compost.</title>
        <authorList>
            <person name="Yang G."/>
            <person name="Guo J."/>
            <person name="Zhuang L."/>
            <person name="Yuan Y."/>
            <person name="Zhou S."/>
        </authorList>
    </citation>
    <scope>NUCLEOTIDE SEQUENCE [LARGE SCALE GENOMIC DNA]</scope>
    <source>
        <strain evidence="5 6">GSS09</strain>
    </source>
</reference>
<dbReference type="Proteomes" id="UP000189464">
    <property type="component" value="Chromosome"/>
</dbReference>
<dbReference type="Pfam" id="PF07702">
    <property type="entry name" value="UTRA"/>
    <property type="match status" value="1"/>
</dbReference>
<dbReference type="KEGG" id="dfg:B0537_01420"/>
<evidence type="ECO:0000313" key="6">
    <source>
        <dbReference type="Proteomes" id="UP000189464"/>
    </source>
</evidence>
<keyword evidence="1" id="KW-0805">Transcription regulation</keyword>
<gene>
    <name evidence="5" type="ORF">B0537_01420</name>
</gene>
<dbReference type="GO" id="GO:0003677">
    <property type="term" value="F:DNA binding"/>
    <property type="evidence" value="ECO:0007669"/>
    <property type="project" value="UniProtKB-KW"/>
</dbReference>
<dbReference type="SUPFAM" id="SSF64288">
    <property type="entry name" value="Chorismate lyase-like"/>
    <property type="match status" value="1"/>
</dbReference>
<protein>
    <submittedName>
        <fullName evidence="5">GntR family transcriptional regulator</fullName>
    </submittedName>
</protein>
<dbReference type="InterPro" id="IPR028978">
    <property type="entry name" value="Chorismate_lyase_/UTRA_dom_sf"/>
</dbReference>
<accession>A0A1S6ISY9</accession>
<feature type="domain" description="HTH gntR-type" evidence="4">
    <location>
        <begin position="9"/>
        <end position="75"/>
    </location>
</feature>
<dbReference type="Gene3D" id="3.40.1410.10">
    <property type="entry name" value="Chorismate lyase-like"/>
    <property type="match status" value="1"/>
</dbReference>
<evidence type="ECO:0000256" key="2">
    <source>
        <dbReference type="ARBA" id="ARBA00023125"/>
    </source>
</evidence>
<dbReference type="PRINTS" id="PR00035">
    <property type="entry name" value="HTHGNTR"/>
</dbReference>
<evidence type="ECO:0000256" key="3">
    <source>
        <dbReference type="ARBA" id="ARBA00023163"/>
    </source>
</evidence>
<dbReference type="Pfam" id="PF00392">
    <property type="entry name" value="GntR"/>
    <property type="match status" value="1"/>
</dbReference>
<dbReference type="STRING" id="1833852.B0537_01420"/>
<dbReference type="OrthoDB" id="457376at2"/>
<dbReference type="InterPro" id="IPR000524">
    <property type="entry name" value="Tscrpt_reg_HTH_GntR"/>
</dbReference>
<keyword evidence="3" id="KW-0804">Transcription</keyword>
<name>A0A1S6ISY9_9FIRM</name>
<sequence>MDLDPNSPIPLHIQLKELLKSKIKERVFTEKIPSERELMDQYNVSRTTVREAVSALVHEGILEKIHGKGTFIKPQRSVNNWLGNLSSFNETIERLGMKPGAKLLTQEIRRDAKVSQMLGIEESYFIKRIRFADGDPIAIERHHYPVELGKKLAEYDLDEVGIYATLESLGIQLDCAKQKITAQLPTSADAKILGITPTTSVLVIERLTFDPTGKRIEYYSAVYRGDKYSLITKVYRTNPTYRSDYVDTLLANFCI</sequence>